<evidence type="ECO:0000259" key="13">
    <source>
        <dbReference type="PROSITE" id="PS50110"/>
    </source>
</evidence>
<sequence length="570" mass="63133">MNLGVTPMSFASVNALWKSGNGLSDQFPAGLRVLVVDDDPTCLRILEKMLKNCLYEVTTCNRAEIALKFLRDKRNVYDIVISDVHMPDMDGFKLLEHVGLEMDLPVIMMSADDSKNVVMKGVTHGACDYLIKPIRMEALKNIWQHLVRKRQHEWKEKDLDQHLGSVDEQKLPEDLDYSLSVSEENWNTSKKRKDEEDEAVDKDDTSSLKKPRVVWSVELHQQFVAAVNQLGIDKAVPKKILELMNVPGLSRENSNYKLFQKYRLYLRRLSSQHHNGLPNPFMGLPDSPFGPMTQLSAVDLQALAASGQLPPAHSLATIQQAAALGQAQPTTNNTITSPLVDQRNNIFSFDSPKSRFANGQPQQNSNVNQVNLLHGIPTTTNRSLSIPMVQTQPRAQNFNEVNSRVSQPCLPIGISGQPSQAINARTMGPVIKSRDDVNSQVKGSRGFFANYSAFGGLNQNRARDLFLQNVGPNVQQIGSGPVNGVGFSVAGGLGNVANTSQLVSSFGENTFKIKAQRMPNMGSSFENGFSHELSGQEDLMSMLLKEEQEGVGAIDNEFDFNIYNLDNLPV</sequence>
<evidence type="ECO:0000256" key="3">
    <source>
        <dbReference type="ARBA" id="ARBA00022553"/>
    </source>
</evidence>
<comment type="caution">
    <text evidence="14">The sequence shown here is derived from an EMBL/GenBank/DDBJ whole genome shotgun (WGS) entry which is preliminary data.</text>
</comment>
<keyword evidence="3 11" id="KW-0597">Phosphoprotein</keyword>
<dbReference type="Gene3D" id="3.40.50.2300">
    <property type="match status" value="1"/>
</dbReference>
<dbReference type="OrthoDB" id="60033at2759"/>
<dbReference type="Proteomes" id="UP000325081">
    <property type="component" value="Unassembled WGS sequence"/>
</dbReference>
<dbReference type="GO" id="GO:0009736">
    <property type="term" value="P:cytokinin-activated signaling pathway"/>
    <property type="evidence" value="ECO:0007669"/>
    <property type="project" value="UniProtKB-KW"/>
</dbReference>
<dbReference type="GO" id="GO:0005634">
    <property type="term" value="C:nucleus"/>
    <property type="evidence" value="ECO:0007669"/>
    <property type="project" value="UniProtKB-SubCell"/>
</dbReference>
<accession>A0A5A7QPT5</accession>
<keyword evidence="6" id="KW-0805">Transcription regulation</keyword>
<protein>
    <recommendedName>
        <fullName evidence="13">Response regulatory domain-containing protein</fullName>
    </recommendedName>
</protein>
<dbReference type="PANTHER" id="PTHR43874">
    <property type="entry name" value="TWO-COMPONENT RESPONSE REGULATOR"/>
    <property type="match status" value="1"/>
</dbReference>
<evidence type="ECO:0000256" key="8">
    <source>
        <dbReference type="ARBA" id="ARBA00023159"/>
    </source>
</evidence>
<dbReference type="Gene3D" id="1.10.10.60">
    <property type="entry name" value="Homeodomain-like"/>
    <property type="match status" value="1"/>
</dbReference>
<evidence type="ECO:0000256" key="6">
    <source>
        <dbReference type="ARBA" id="ARBA00023015"/>
    </source>
</evidence>
<keyword evidence="10" id="KW-0539">Nucleus</keyword>
<organism evidence="14 15">
    <name type="scientific">Striga asiatica</name>
    <name type="common">Asiatic witchweed</name>
    <name type="synonym">Buchnera asiatica</name>
    <dbReference type="NCBI Taxonomy" id="4170"/>
    <lineage>
        <taxon>Eukaryota</taxon>
        <taxon>Viridiplantae</taxon>
        <taxon>Streptophyta</taxon>
        <taxon>Embryophyta</taxon>
        <taxon>Tracheophyta</taxon>
        <taxon>Spermatophyta</taxon>
        <taxon>Magnoliopsida</taxon>
        <taxon>eudicotyledons</taxon>
        <taxon>Gunneridae</taxon>
        <taxon>Pentapetalae</taxon>
        <taxon>asterids</taxon>
        <taxon>lamiids</taxon>
        <taxon>Lamiales</taxon>
        <taxon>Orobanchaceae</taxon>
        <taxon>Buchnereae</taxon>
        <taxon>Striga</taxon>
    </lineage>
</organism>
<dbReference type="CDD" id="cd17584">
    <property type="entry name" value="REC_typeB_ARR-like"/>
    <property type="match status" value="1"/>
</dbReference>
<dbReference type="AlphaFoldDB" id="A0A5A7QPT5"/>
<keyword evidence="15" id="KW-1185">Reference proteome</keyword>
<dbReference type="GO" id="GO:0003677">
    <property type="term" value="F:DNA binding"/>
    <property type="evidence" value="ECO:0007669"/>
    <property type="project" value="UniProtKB-KW"/>
</dbReference>
<evidence type="ECO:0000313" key="14">
    <source>
        <dbReference type="EMBL" id="GER46882.1"/>
    </source>
</evidence>
<evidence type="ECO:0000256" key="11">
    <source>
        <dbReference type="PROSITE-ProRule" id="PRU00169"/>
    </source>
</evidence>
<dbReference type="PANTHER" id="PTHR43874:SF67">
    <property type="entry name" value="TWO-COMPONENT RESPONSE REGULATOR ARR2"/>
    <property type="match status" value="1"/>
</dbReference>
<evidence type="ECO:0000313" key="15">
    <source>
        <dbReference type="Proteomes" id="UP000325081"/>
    </source>
</evidence>
<comment type="similarity">
    <text evidence="2">Belongs to the ARR family. Type-B subfamily.</text>
</comment>
<feature type="modified residue" description="4-aspartylphosphate" evidence="11">
    <location>
        <position position="83"/>
    </location>
</feature>
<proteinExistence type="inferred from homology"/>
<evidence type="ECO:0000256" key="7">
    <source>
        <dbReference type="ARBA" id="ARBA00023125"/>
    </source>
</evidence>
<gene>
    <name evidence="14" type="ORF">STAS_23943</name>
</gene>
<keyword evidence="8" id="KW-0010">Activator</keyword>
<feature type="domain" description="Response regulatory" evidence="13">
    <location>
        <begin position="32"/>
        <end position="147"/>
    </location>
</feature>
<evidence type="ECO:0000256" key="2">
    <source>
        <dbReference type="ARBA" id="ARBA00006015"/>
    </source>
</evidence>
<evidence type="ECO:0000256" key="10">
    <source>
        <dbReference type="ARBA" id="ARBA00023242"/>
    </source>
</evidence>
<name>A0A5A7QPT5_STRAF</name>
<dbReference type="InterPro" id="IPR045279">
    <property type="entry name" value="ARR-like"/>
</dbReference>
<comment type="subcellular location">
    <subcellularLocation>
        <location evidence="1">Nucleus</location>
    </subcellularLocation>
</comment>
<evidence type="ECO:0000256" key="9">
    <source>
        <dbReference type="ARBA" id="ARBA00023163"/>
    </source>
</evidence>
<feature type="region of interest" description="Disordered" evidence="12">
    <location>
        <begin position="186"/>
        <end position="205"/>
    </location>
</feature>
<dbReference type="FunFam" id="1.10.10.60:FF:000007">
    <property type="entry name" value="Two-component response regulator"/>
    <property type="match status" value="1"/>
</dbReference>
<evidence type="ECO:0000256" key="5">
    <source>
        <dbReference type="ARBA" id="ARBA00023012"/>
    </source>
</evidence>
<dbReference type="InterPro" id="IPR001789">
    <property type="entry name" value="Sig_transdc_resp-reg_receiver"/>
</dbReference>
<evidence type="ECO:0000256" key="1">
    <source>
        <dbReference type="ARBA" id="ARBA00004123"/>
    </source>
</evidence>
<dbReference type="NCBIfam" id="TIGR01557">
    <property type="entry name" value="myb_SHAQKYF"/>
    <property type="match status" value="1"/>
</dbReference>
<keyword evidence="7" id="KW-0238">DNA-binding</keyword>
<dbReference type="PROSITE" id="PS50110">
    <property type="entry name" value="RESPONSE_REGULATORY"/>
    <property type="match status" value="1"/>
</dbReference>
<dbReference type="SUPFAM" id="SSF46689">
    <property type="entry name" value="Homeodomain-like"/>
    <property type="match status" value="1"/>
</dbReference>
<dbReference type="InterPro" id="IPR011006">
    <property type="entry name" value="CheY-like_superfamily"/>
</dbReference>
<dbReference type="GO" id="GO:0000160">
    <property type="term" value="P:phosphorelay signal transduction system"/>
    <property type="evidence" value="ECO:0007669"/>
    <property type="project" value="UniProtKB-KW"/>
</dbReference>
<evidence type="ECO:0000256" key="12">
    <source>
        <dbReference type="SAM" id="MobiDB-lite"/>
    </source>
</evidence>
<dbReference type="SMART" id="SM00448">
    <property type="entry name" value="REC"/>
    <property type="match status" value="1"/>
</dbReference>
<dbReference type="EMBL" id="BKCP01007671">
    <property type="protein sequence ID" value="GER46882.1"/>
    <property type="molecule type" value="Genomic_DNA"/>
</dbReference>
<dbReference type="InterPro" id="IPR009057">
    <property type="entry name" value="Homeodomain-like_sf"/>
</dbReference>
<keyword evidence="9" id="KW-0804">Transcription</keyword>
<dbReference type="SUPFAM" id="SSF52172">
    <property type="entry name" value="CheY-like"/>
    <property type="match status" value="1"/>
</dbReference>
<keyword evidence="4" id="KW-0932">Cytokinin signaling pathway</keyword>
<dbReference type="Pfam" id="PF00072">
    <property type="entry name" value="Response_reg"/>
    <property type="match status" value="1"/>
</dbReference>
<keyword evidence="5" id="KW-0902">Two-component regulatory system</keyword>
<dbReference type="FunFam" id="3.40.50.2300:FF:000408">
    <property type="entry name" value="Two-component response regulator"/>
    <property type="match status" value="1"/>
</dbReference>
<dbReference type="InterPro" id="IPR006447">
    <property type="entry name" value="Myb_dom_plants"/>
</dbReference>
<evidence type="ECO:0000256" key="4">
    <source>
        <dbReference type="ARBA" id="ARBA00022864"/>
    </source>
</evidence>
<reference evidence="15" key="1">
    <citation type="journal article" date="2019" name="Curr. Biol.">
        <title>Genome Sequence of Striga asiatica Provides Insight into the Evolution of Plant Parasitism.</title>
        <authorList>
            <person name="Yoshida S."/>
            <person name="Kim S."/>
            <person name="Wafula E.K."/>
            <person name="Tanskanen J."/>
            <person name="Kim Y.M."/>
            <person name="Honaas L."/>
            <person name="Yang Z."/>
            <person name="Spallek T."/>
            <person name="Conn C.E."/>
            <person name="Ichihashi Y."/>
            <person name="Cheong K."/>
            <person name="Cui S."/>
            <person name="Der J.P."/>
            <person name="Gundlach H."/>
            <person name="Jiao Y."/>
            <person name="Hori C."/>
            <person name="Ishida J.K."/>
            <person name="Kasahara H."/>
            <person name="Kiba T."/>
            <person name="Kim M.S."/>
            <person name="Koo N."/>
            <person name="Laohavisit A."/>
            <person name="Lee Y.H."/>
            <person name="Lumba S."/>
            <person name="McCourt P."/>
            <person name="Mortimer J.C."/>
            <person name="Mutuku J.M."/>
            <person name="Nomura T."/>
            <person name="Sasaki-Sekimoto Y."/>
            <person name="Seto Y."/>
            <person name="Wang Y."/>
            <person name="Wakatake T."/>
            <person name="Sakakibara H."/>
            <person name="Demura T."/>
            <person name="Yamaguchi S."/>
            <person name="Yoneyama K."/>
            <person name="Manabe R.I."/>
            <person name="Nelson D.C."/>
            <person name="Schulman A.H."/>
            <person name="Timko M.P."/>
            <person name="dePamphilis C.W."/>
            <person name="Choi D."/>
            <person name="Shirasu K."/>
        </authorList>
    </citation>
    <scope>NUCLEOTIDE SEQUENCE [LARGE SCALE GENOMIC DNA]</scope>
    <source>
        <strain evidence="15">cv. UVA1</strain>
    </source>
</reference>